<evidence type="ECO:0000256" key="3">
    <source>
        <dbReference type="ARBA" id="ARBA00022989"/>
    </source>
</evidence>
<evidence type="ECO:0000256" key="4">
    <source>
        <dbReference type="ARBA" id="ARBA00023136"/>
    </source>
</evidence>
<feature type="transmembrane region" description="Helical" evidence="5">
    <location>
        <begin position="46"/>
        <end position="66"/>
    </location>
</feature>
<dbReference type="InterPro" id="IPR004710">
    <property type="entry name" value="Bilac:Na_transpt"/>
</dbReference>
<dbReference type="Gene3D" id="1.20.1530.20">
    <property type="match status" value="1"/>
</dbReference>
<feature type="transmembrane region" description="Helical" evidence="5">
    <location>
        <begin position="224"/>
        <end position="245"/>
    </location>
</feature>
<sequence length="425" mass="43799">MPPPVHAGPVPARRRPSSHLRRAALAVAVTSAVVCLTGLVTGRVDVWPAALVVTGFGVAAGLGALPRAAGYQYPAWLTAGVIAALVYPGAFDRWGGVRLADRTVLTTVVQLVMFGLATRAGRREFTGVLRRPRGLPVGLAGHYLVMPLGAFALVSVTDLPPEIGLGVILYGCVSSGLASTVMSMLARADLGLAVTITALSTLVAPLATPLLVRLLGGRIVDVDVVAMAFDVVSLTLVPVTAALLAEYLRTAPLRVRLPAPGVAVLILLVAAWSTALVRLAAAILVAVLYAAAVRRRPALARAMPYVSMAGILFYTTVTTAAGRDALLDVGVTLVVVGLVHNLTGYVAGYWGARALGLDRAAARTTTFEVGMQNGGMATGLAASLGLLGTAGLAAAVFSPLGNLTGSMLANYWSRRPVDDAPALRR</sequence>
<evidence type="ECO:0000256" key="1">
    <source>
        <dbReference type="ARBA" id="ARBA00004141"/>
    </source>
</evidence>
<evidence type="ECO:0000313" key="6">
    <source>
        <dbReference type="EMBL" id="GAA0232634.1"/>
    </source>
</evidence>
<dbReference type="InterPro" id="IPR038770">
    <property type="entry name" value="Na+/solute_symporter_sf"/>
</dbReference>
<gene>
    <name evidence="6" type="ORF">GCM10009539_17490</name>
</gene>
<accession>A0ABP3DLC5</accession>
<feature type="transmembrane region" description="Helical" evidence="5">
    <location>
        <begin position="302"/>
        <end position="322"/>
    </location>
</feature>
<dbReference type="EMBL" id="BAAAGX010000007">
    <property type="protein sequence ID" value="GAA0232634.1"/>
    <property type="molecule type" value="Genomic_DNA"/>
</dbReference>
<evidence type="ECO:0000256" key="5">
    <source>
        <dbReference type="SAM" id="Phobius"/>
    </source>
</evidence>
<dbReference type="PANTHER" id="PTHR10361">
    <property type="entry name" value="SODIUM-BILE ACID COTRANSPORTER"/>
    <property type="match status" value="1"/>
</dbReference>
<dbReference type="InterPro" id="IPR002657">
    <property type="entry name" value="BilAc:Na_symport/Acr3"/>
</dbReference>
<name>A0ABP3DLC5_9ACTN</name>
<dbReference type="PANTHER" id="PTHR10361:SF28">
    <property type="entry name" value="P3 PROTEIN-RELATED"/>
    <property type="match status" value="1"/>
</dbReference>
<dbReference type="RefSeq" id="WP_344648227.1">
    <property type="nucleotide sequence ID" value="NZ_BAAAGX010000007.1"/>
</dbReference>
<feature type="transmembrane region" description="Helical" evidence="5">
    <location>
        <begin position="192"/>
        <end position="212"/>
    </location>
</feature>
<comment type="subcellular location">
    <subcellularLocation>
        <location evidence="1">Membrane</location>
        <topology evidence="1">Multi-pass membrane protein</topology>
    </subcellularLocation>
</comment>
<evidence type="ECO:0000256" key="2">
    <source>
        <dbReference type="ARBA" id="ARBA00022692"/>
    </source>
</evidence>
<feature type="transmembrane region" description="Helical" evidence="5">
    <location>
        <begin position="257"/>
        <end position="290"/>
    </location>
</feature>
<reference evidence="7" key="1">
    <citation type="journal article" date="2019" name="Int. J. Syst. Evol. Microbiol.">
        <title>The Global Catalogue of Microorganisms (GCM) 10K type strain sequencing project: providing services to taxonomists for standard genome sequencing and annotation.</title>
        <authorList>
            <consortium name="The Broad Institute Genomics Platform"/>
            <consortium name="The Broad Institute Genome Sequencing Center for Infectious Disease"/>
            <person name="Wu L."/>
            <person name="Ma J."/>
        </authorList>
    </citation>
    <scope>NUCLEOTIDE SEQUENCE [LARGE SCALE GENOMIC DNA]</scope>
    <source>
        <strain evidence="7">JCM 10425</strain>
    </source>
</reference>
<proteinExistence type="predicted"/>
<protein>
    <submittedName>
        <fullName evidence="6">Bile acid:sodium symporter family protein</fullName>
    </submittedName>
</protein>
<feature type="transmembrane region" description="Helical" evidence="5">
    <location>
        <begin position="329"/>
        <end position="350"/>
    </location>
</feature>
<feature type="transmembrane region" description="Helical" evidence="5">
    <location>
        <begin position="376"/>
        <end position="397"/>
    </location>
</feature>
<keyword evidence="7" id="KW-1185">Reference proteome</keyword>
<evidence type="ECO:0000313" key="7">
    <source>
        <dbReference type="Proteomes" id="UP001500967"/>
    </source>
</evidence>
<feature type="transmembrane region" description="Helical" evidence="5">
    <location>
        <begin position="23"/>
        <end position="40"/>
    </location>
</feature>
<comment type="caution">
    <text evidence="6">The sequence shown here is derived from an EMBL/GenBank/DDBJ whole genome shotgun (WGS) entry which is preliminary data.</text>
</comment>
<dbReference type="Proteomes" id="UP001500967">
    <property type="component" value="Unassembled WGS sequence"/>
</dbReference>
<feature type="transmembrane region" description="Helical" evidence="5">
    <location>
        <begin position="73"/>
        <end position="91"/>
    </location>
</feature>
<keyword evidence="3 5" id="KW-1133">Transmembrane helix</keyword>
<keyword evidence="2 5" id="KW-0812">Transmembrane</keyword>
<feature type="transmembrane region" description="Helical" evidence="5">
    <location>
        <begin position="163"/>
        <end position="185"/>
    </location>
</feature>
<dbReference type="Pfam" id="PF01758">
    <property type="entry name" value="SBF"/>
    <property type="match status" value="1"/>
</dbReference>
<feature type="transmembrane region" description="Helical" evidence="5">
    <location>
        <begin position="134"/>
        <end position="157"/>
    </location>
</feature>
<organism evidence="6 7">
    <name type="scientific">Cryptosporangium japonicum</name>
    <dbReference type="NCBI Taxonomy" id="80872"/>
    <lineage>
        <taxon>Bacteria</taxon>
        <taxon>Bacillati</taxon>
        <taxon>Actinomycetota</taxon>
        <taxon>Actinomycetes</taxon>
        <taxon>Cryptosporangiales</taxon>
        <taxon>Cryptosporangiaceae</taxon>
        <taxon>Cryptosporangium</taxon>
    </lineage>
</organism>
<keyword evidence="4 5" id="KW-0472">Membrane</keyword>
<feature type="transmembrane region" description="Helical" evidence="5">
    <location>
        <begin position="103"/>
        <end position="122"/>
    </location>
</feature>